<dbReference type="Proteomes" id="UP000095286">
    <property type="component" value="Unplaced"/>
</dbReference>
<dbReference type="WBParaSite" id="RSKR_0000914100.1">
    <property type="protein sequence ID" value="RSKR_0000914100.1"/>
    <property type="gene ID" value="RSKR_0000914100"/>
</dbReference>
<proteinExistence type="predicted"/>
<name>A0AC35U877_9BILA</name>
<protein>
    <submittedName>
        <fullName evidence="2">DEP domain-containing protein</fullName>
    </submittedName>
</protein>
<evidence type="ECO:0000313" key="1">
    <source>
        <dbReference type="Proteomes" id="UP000095286"/>
    </source>
</evidence>
<accession>A0AC35U877</accession>
<organism evidence="1 2">
    <name type="scientific">Rhabditophanes sp. KR3021</name>
    <dbReference type="NCBI Taxonomy" id="114890"/>
    <lineage>
        <taxon>Eukaryota</taxon>
        <taxon>Metazoa</taxon>
        <taxon>Ecdysozoa</taxon>
        <taxon>Nematoda</taxon>
        <taxon>Chromadorea</taxon>
        <taxon>Rhabditida</taxon>
        <taxon>Tylenchina</taxon>
        <taxon>Panagrolaimomorpha</taxon>
        <taxon>Strongyloidoidea</taxon>
        <taxon>Alloionematidae</taxon>
        <taxon>Rhabditophanes</taxon>
    </lineage>
</organism>
<reference evidence="2" key="1">
    <citation type="submission" date="2016-11" db="UniProtKB">
        <authorList>
            <consortium name="WormBaseParasite"/>
        </authorList>
    </citation>
    <scope>IDENTIFICATION</scope>
    <source>
        <strain evidence="2">KR3021</strain>
    </source>
</reference>
<evidence type="ECO:0000313" key="2">
    <source>
        <dbReference type="WBParaSite" id="RSKR_0000914100.1"/>
    </source>
</evidence>
<sequence>MSTTDSTPQVNNEQNADQEPEFIPQSNPDTMDISFDLVDKEATSIVDKAGEPECVKVTHDLHAQDQASTSPKKDEHSTLTEVDQLIMKKGDDTPPKEDEGSPKEDGDSTPKTVDHFILQKVDVTPPKEDEGSPRRDEDATPRKVDQFILKKVDITPPKEDEGSPREDENATPKKVDQFILKEAEDTTSNENEGTSKKEEEAVISSSLPTDVEDVKIDLDAANIESKPEQEDKPKEEEGKPKEEETKGPSVEEEKIEVEEEKMEVEEEKMEVDGETTEAKEGEAGKESTPVAAESGPKKRSRKAAKSKTPATPALDSIASSRPRRTGVKQVNYFGTSDAAAKATLPKKRKQTKRKATSDSEDDGESHFEDKPSTKKGKTTKSIKKGDDVEVMPVSRKRAAPTTSAALNSTPKGRGRPPAKKSKTDSSPAPENEELPASSSVAPTWDSILSKFRKNMPLKKHRVYLRYYEESFSGKETVDFMMSQLPALLVTKKEVTRKRCESLLTKIMDLKVFFNVGKDLDTTLRDDDTLYKFGDPFTTDSTPTNRVQRSSSVNENDLRMLTRNNISPTIKFSRQQLEVAASSDTDISCWRMVVINLLKDPLDKRNLSYV</sequence>